<evidence type="ECO:0000313" key="1">
    <source>
        <dbReference type="EMBL" id="GAL32358.1"/>
    </source>
</evidence>
<evidence type="ECO:0000313" key="2">
    <source>
        <dbReference type="Proteomes" id="UP000029224"/>
    </source>
</evidence>
<protein>
    <submittedName>
        <fullName evidence="1">Uncharacterized protein</fullName>
    </submittedName>
</protein>
<accession>A0A090SZK1</accession>
<name>A0A090SZK1_9VIBR</name>
<keyword evidence="2" id="KW-1185">Reference proteome</keyword>
<reference evidence="1 2" key="2">
    <citation type="submission" date="2014-09" db="EMBL/GenBank/DDBJ databases">
        <authorList>
            <consortium name="NBRP consortium"/>
            <person name="Sawabe T."/>
            <person name="Meirelles P."/>
            <person name="Nakanishi M."/>
            <person name="Sayaka M."/>
            <person name="Hattori M."/>
            <person name="Ohkuma M."/>
        </authorList>
    </citation>
    <scope>NUCLEOTIDE SEQUENCE [LARGE SCALE GENOMIC DNA]</scope>
    <source>
        <strain evidence="1 2">JCM 19240</strain>
    </source>
</reference>
<gene>
    <name evidence="1" type="ORF">JCM19240_5789</name>
</gene>
<organism evidence="1 2">
    <name type="scientific">Vibrio maritimus</name>
    <dbReference type="NCBI Taxonomy" id="990268"/>
    <lineage>
        <taxon>Bacteria</taxon>
        <taxon>Pseudomonadati</taxon>
        <taxon>Pseudomonadota</taxon>
        <taxon>Gammaproteobacteria</taxon>
        <taxon>Vibrionales</taxon>
        <taxon>Vibrionaceae</taxon>
        <taxon>Vibrio</taxon>
    </lineage>
</organism>
<reference evidence="1 2" key="1">
    <citation type="submission" date="2014-09" db="EMBL/GenBank/DDBJ databases">
        <title>Vibrio maritimus JCM 19240. (C210) whole genome shotgun sequence.</title>
        <authorList>
            <person name="Sawabe T."/>
            <person name="Meirelles P."/>
            <person name="Nakanishi M."/>
            <person name="Sayaka M."/>
            <person name="Hattori M."/>
            <person name="Ohkuma M."/>
        </authorList>
    </citation>
    <scope>NUCLEOTIDE SEQUENCE [LARGE SCALE GENOMIC DNA]</scope>
    <source>
        <strain evidence="1 2">JCM 19240</strain>
    </source>
</reference>
<dbReference type="AlphaFoldDB" id="A0A090SZK1"/>
<proteinExistence type="predicted"/>
<dbReference type="Proteomes" id="UP000029224">
    <property type="component" value="Unassembled WGS sequence"/>
</dbReference>
<dbReference type="EMBL" id="BBMT01000001">
    <property type="protein sequence ID" value="GAL32358.1"/>
    <property type="molecule type" value="Genomic_DNA"/>
</dbReference>
<sequence>MFRVVLNLHCLPNYLTDFQDIVSELCWASYHSHNFDILDARNLLNSEGEPIVLRMPI</sequence>
<comment type="caution">
    <text evidence="1">The sequence shown here is derived from an EMBL/GenBank/DDBJ whole genome shotgun (WGS) entry which is preliminary data.</text>
</comment>